<dbReference type="Pfam" id="PF02305">
    <property type="entry name" value="Phage_F"/>
    <property type="match status" value="1"/>
</dbReference>
<evidence type="ECO:0000256" key="1">
    <source>
        <dbReference type="ARBA" id="ARBA00004328"/>
    </source>
</evidence>
<evidence type="ECO:0000256" key="4">
    <source>
        <dbReference type="ARBA" id="ARBA00022561"/>
    </source>
</evidence>
<proteinExistence type="inferred from homology"/>
<dbReference type="EMBL" id="OM869677">
    <property type="protein sequence ID" value="UPW41829.1"/>
    <property type="molecule type" value="Genomic_DNA"/>
</dbReference>
<dbReference type="InterPro" id="IPR016184">
    <property type="entry name" value="Capsid/spike_ssDNA_virus"/>
</dbReference>
<keyword evidence="3" id="KW-1140">T=1 icosahedral capsid protein</keyword>
<protein>
    <submittedName>
        <fullName evidence="6">Major capsid protein</fullName>
    </submittedName>
</protein>
<dbReference type="GO" id="GO:0005198">
    <property type="term" value="F:structural molecule activity"/>
    <property type="evidence" value="ECO:0007669"/>
    <property type="project" value="InterPro"/>
</dbReference>
<evidence type="ECO:0000256" key="5">
    <source>
        <dbReference type="ARBA" id="ARBA00022844"/>
    </source>
</evidence>
<organism evidence="6">
    <name type="scientific">Peromfec virus RodF5_17</name>
    <dbReference type="NCBI Taxonomy" id="2929338"/>
    <lineage>
        <taxon>Viruses</taxon>
        <taxon>Monodnaviria</taxon>
        <taxon>Sangervirae</taxon>
        <taxon>Phixviricota</taxon>
        <taxon>Malgrandaviricetes</taxon>
        <taxon>Petitvirales</taxon>
        <taxon>Microviridae</taxon>
    </lineage>
</organism>
<keyword evidence="4" id="KW-0167">Capsid protein</keyword>
<dbReference type="Gene3D" id="2.60.169.10">
    <property type="entry name" value="Microviridae F protein"/>
    <property type="match status" value="2"/>
</dbReference>
<dbReference type="InterPro" id="IPR037002">
    <property type="entry name" value="Microviridae_protein_F_sf"/>
</dbReference>
<dbReference type="SUPFAM" id="SSF88645">
    <property type="entry name" value="ssDNA viruses"/>
    <property type="match status" value="1"/>
</dbReference>
<accession>A0A976N2U1</accession>
<comment type="similarity">
    <text evidence="2">Belongs to the microviridae F protein family.</text>
</comment>
<comment type="subcellular location">
    <subcellularLocation>
        <location evidence="1">Virion</location>
    </subcellularLocation>
</comment>
<sequence length="558" mass="60788">MARRSRSRTLDDVPAVHRRRSNFDLSHRVATTMKVGKLTPIDIVEVLPGDTWSVTPASLTRLSVPLVRPIMDDMFLDTYSFFVPLRLVFDETESVFGDSSPSAYDTPDLATFPLASTVDSDNTIAPGTVLDYLGLPSDISLPDEAVPVSGGWSILPARAFALIWNEFFRSEQVDDPVYIYKENWMSDLELPNNGSWSPTNYTGQLPPVRRYGDLFSTCVVKPQKGPSVLVPGIAKAPISTVSNSVVTGAHSSMIVRFSSSGNVPSQGLFAGTSSTGSLGLGSSGTTFSGNGVYPSNLVIDDSNPGYTINALRTAFQLQKYLERDSIFGSRYREYLYASYGVTSPDSRLQLPEFLAGAHNRLNIAQIPSTSATTSDPLGQYGANINSLSEHSGRFSKSFTEHGYIITVGCIRYKHLYSQAVAPLFRRSSRTDFYDPLFANLGQQAIMTNSVVGSADSGETPTVFGYNEAFASYRTILDRVSGQMRPISGNIGQYWSLADKFTSIPSLADIIHENGDSFDRVLVAGSGSGVDPFIIDFNFRCSVARVVSPYSIPGYADHH</sequence>
<evidence type="ECO:0000256" key="2">
    <source>
        <dbReference type="ARBA" id="ARBA00009963"/>
    </source>
</evidence>
<name>A0A976N2U1_9VIRU</name>
<dbReference type="GO" id="GO:0039615">
    <property type="term" value="C:T=1 icosahedral viral capsid"/>
    <property type="evidence" value="ECO:0007669"/>
    <property type="project" value="UniProtKB-KW"/>
</dbReference>
<evidence type="ECO:0000256" key="3">
    <source>
        <dbReference type="ARBA" id="ARBA00022431"/>
    </source>
</evidence>
<keyword evidence="5" id="KW-0946">Virion</keyword>
<evidence type="ECO:0000313" key="6">
    <source>
        <dbReference type="EMBL" id="UPW41829.1"/>
    </source>
</evidence>
<dbReference type="InterPro" id="IPR003514">
    <property type="entry name" value="Microviridae_protein_F"/>
</dbReference>
<reference evidence="6" key="1">
    <citation type="submission" date="2022-02" db="EMBL/GenBank/DDBJ databases">
        <title>Towards deciphering the DNA virus diversity associated with rodent species in the families Cricetidae and Heteromyidae.</title>
        <authorList>
            <person name="Lund M."/>
            <person name="Larsen B.B."/>
            <person name="Gryseels S."/>
            <person name="Kraberger S."/>
            <person name="Rowsey D.M."/>
            <person name="Steger L."/>
            <person name="Yule K.M."/>
            <person name="Upham N.S."/>
            <person name="Worobey M."/>
            <person name="Van Doorslaer K."/>
            <person name="Varsani A."/>
        </authorList>
    </citation>
    <scope>NUCLEOTIDE SEQUENCE</scope>
    <source>
        <strain evidence="6">NeonRodF5_17</strain>
    </source>
</reference>